<dbReference type="Gene3D" id="3.40.50.620">
    <property type="entry name" value="HUPs"/>
    <property type="match status" value="1"/>
</dbReference>
<comment type="catalytic activity">
    <reaction evidence="7">
        <text>(R)-4'-phosphopantetheine + ATP + H(+) = 3'-dephospho-CoA + diphosphate</text>
        <dbReference type="Rhea" id="RHEA:19801"/>
        <dbReference type="ChEBI" id="CHEBI:15378"/>
        <dbReference type="ChEBI" id="CHEBI:30616"/>
        <dbReference type="ChEBI" id="CHEBI:33019"/>
        <dbReference type="ChEBI" id="CHEBI:57328"/>
        <dbReference type="ChEBI" id="CHEBI:61723"/>
        <dbReference type="EC" id="2.7.7.3"/>
    </reaction>
</comment>
<dbReference type="EC" id="2.7.7.3" evidence="7"/>
<evidence type="ECO:0000256" key="5">
    <source>
        <dbReference type="ARBA" id="ARBA00022840"/>
    </source>
</evidence>
<comment type="subcellular location">
    <subcellularLocation>
        <location evidence="7">Cytoplasm</location>
    </subcellularLocation>
</comment>
<evidence type="ECO:0000256" key="6">
    <source>
        <dbReference type="ARBA" id="ARBA00022993"/>
    </source>
</evidence>
<dbReference type="STRING" id="660521.SAMN04487949_2824"/>
<dbReference type="HAMAP" id="MF_00647">
    <property type="entry name" value="PPAT_arch"/>
    <property type="match status" value="1"/>
</dbReference>
<sequence>MGLRERASTIPFMSVAYDHRAVSQSERIAVVGGTFTPIHNGHRALLHTAFQTASHDDGGDGHVVVGLTSTALATRTRSDPAHVELLGSFETRRDALDTELERVSAAYSASYEIIELTDTQGPAATRADADALVVSPEAKAQRRAHEVNRKRMTDGLRPLEIHTAPFVIAEDGTRISSTRIRDGEIDVHGRVLDDGE</sequence>
<name>A0A1G9X3Y4_9EURY</name>
<evidence type="ECO:0000256" key="2">
    <source>
        <dbReference type="ARBA" id="ARBA00022679"/>
    </source>
</evidence>
<dbReference type="InterPro" id="IPR023540">
    <property type="entry name" value="PPAT_arch"/>
</dbReference>
<keyword evidence="10" id="KW-1185">Reference proteome</keyword>
<evidence type="ECO:0000256" key="1">
    <source>
        <dbReference type="ARBA" id="ARBA00022490"/>
    </source>
</evidence>
<keyword evidence="5 7" id="KW-0067">ATP-binding</keyword>
<evidence type="ECO:0000313" key="9">
    <source>
        <dbReference type="EMBL" id="SDM91261.1"/>
    </source>
</evidence>
<evidence type="ECO:0000259" key="8">
    <source>
        <dbReference type="Pfam" id="PF01467"/>
    </source>
</evidence>
<dbReference type="AlphaFoldDB" id="A0A1G9X3Y4"/>
<protein>
    <recommendedName>
        <fullName evidence="7">Phosphopantetheine adenylyltransferase</fullName>
        <ecNumber evidence="7">2.7.7.3</ecNumber>
    </recommendedName>
    <alternativeName>
        <fullName evidence="7">Dephospho-CoA pyrophosphorylase</fullName>
    </alternativeName>
    <alternativeName>
        <fullName evidence="7">Pantetheine-phosphate adenylyltransferase</fullName>
        <shortName evidence="7">PPAT</shortName>
    </alternativeName>
</protein>
<comment type="pathway">
    <text evidence="7">Cofactor biosynthesis; coenzyme A biosynthesis.</text>
</comment>
<keyword evidence="1 7" id="KW-0963">Cytoplasm</keyword>
<evidence type="ECO:0000313" key="10">
    <source>
        <dbReference type="Proteomes" id="UP000199451"/>
    </source>
</evidence>
<evidence type="ECO:0000256" key="3">
    <source>
        <dbReference type="ARBA" id="ARBA00022695"/>
    </source>
</evidence>
<dbReference type="GO" id="GO:0015937">
    <property type="term" value="P:coenzyme A biosynthetic process"/>
    <property type="evidence" value="ECO:0007669"/>
    <property type="project" value="UniProtKB-UniRule"/>
</dbReference>
<reference evidence="10" key="1">
    <citation type="submission" date="2016-10" db="EMBL/GenBank/DDBJ databases">
        <authorList>
            <person name="Varghese N."/>
            <person name="Submissions S."/>
        </authorList>
    </citation>
    <scope>NUCLEOTIDE SEQUENCE [LARGE SCALE GENOMIC DNA]</scope>
    <source>
        <strain evidence="10">CGMCC 1.10119</strain>
    </source>
</reference>
<evidence type="ECO:0000256" key="4">
    <source>
        <dbReference type="ARBA" id="ARBA00022741"/>
    </source>
</evidence>
<dbReference type="InterPro" id="IPR004821">
    <property type="entry name" value="Cyt_trans-like"/>
</dbReference>
<dbReference type="UniPathway" id="UPA00241"/>
<evidence type="ECO:0000256" key="7">
    <source>
        <dbReference type="HAMAP-Rule" id="MF_00647"/>
    </source>
</evidence>
<keyword evidence="3 7" id="KW-0548">Nucleotidyltransferase</keyword>
<dbReference type="GO" id="GO:0005737">
    <property type="term" value="C:cytoplasm"/>
    <property type="evidence" value="ECO:0007669"/>
    <property type="project" value="UniProtKB-SubCell"/>
</dbReference>
<proteinExistence type="inferred from homology"/>
<comment type="function">
    <text evidence="7">Reversibly transfers an adenylyl group from ATP to 4'-phosphopantetheine, yielding dephospho-CoA (dPCoA) and pyrophosphate.</text>
</comment>
<comment type="similarity">
    <text evidence="7">Belongs to the eukaryotic CoaD family.</text>
</comment>
<organism evidence="9 10">
    <name type="scientific">Halogranum gelatinilyticum</name>
    <dbReference type="NCBI Taxonomy" id="660521"/>
    <lineage>
        <taxon>Archaea</taxon>
        <taxon>Methanobacteriati</taxon>
        <taxon>Methanobacteriota</taxon>
        <taxon>Stenosarchaea group</taxon>
        <taxon>Halobacteria</taxon>
        <taxon>Halobacteriales</taxon>
        <taxon>Haloferacaceae</taxon>
    </lineage>
</organism>
<dbReference type="GO" id="GO:0005524">
    <property type="term" value="F:ATP binding"/>
    <property type="evidence" value="ECO:0007669"/>
    <property type="project" value="UniProtKB-KW"/>
</dbReference>
<dbReference type="SUPFAM" id="SSF52374">
    <property type="entry name" value="Nucleotidylyl transferase"/>
    <property type="match status" value="1"/>
</dbReference>
<keyword evidence="4 7" id="KW-0547">Nucleotide-binding</keyword>
<dbReference type="Proteomes" id="UP000199451">
    <property type="component" value="Unassembled WGS sequence"/>
</dbReference>
<keyword evidence="6 7" id="KW-0173">Coenzyme A biosynthesis</keyword>
<dbReference type="Pfam" id="PF01467">
    <property type="entry name" value="CTP_transf_like"/>
    <property type="match status" value="1"/>
</dbReference>
<gene>
    <name evidence="7" type="primary">coaD</name>
    <name evidence="9" type="ORF">SAMN04487949_2824</name>
</gene>
<dbReference type="NCBIfam" id="NF001985">
    <property type="entry name" value="PRK00777.1"/>
    <property type="match status" value="1"/>
</dbReference>
<dbReference type="InterPro" id="IPR014729">
    <property type="entry name" value="Rossmann-like_a/b/a_fold"/>
</dbReference>
<feature type="domain" description="Cytidyltransferase-like" evidence="8">
    <location>
        <begin position="30"/>
        <end position="182"/>
    </location>
</feature>
<keyword evidence="2 7" id="KW-0808">Transferase</keyword>
<dbReference type="EMBL" id="FNHL01000004">
    <property type="protein sequence ID" value="SDM91261.1"/>
    <property type="molecule type" value="Genomic_DNA"/>
</dbReference>
<accession>A0A1G9X3Y4</accession>
<dbReference type="GO" id="GO:0004595">
    <property type="term" value="F:pantetheine-phosphate adenylyltransferase activity"/>
    <property type="evidence" value="ECO:0007669"/>
    <property type="project" value="UniProtKB-UniRule"/>
</dbReference>